<accession>A0A849BH92</accession>
<dbReference type="PANTHER" id="PTHR47129">
    <property type="entry name" value="QUINONE OXIDOREDUCTASE 2"/>
    <property type="match status" value="1"/>
</dbReference>
<dbReference type="InterPro" id="IPR036291">
    <property type="entry name" value="NAD(P)-bd_dom_sf"/>
</dbReference>
<organism evidence="2 3">
    <name type="scientific">Pseudokineococcus marinus</name>
    <dbReference type="NCBI Taxonomy" id="351215"/>
    <lineage>
        <taxon>Bacteria</taxon>
        <taxon>Bacillati</taxon>
        <taxon>Actinomycetota</taxon>
        <taxon>Actinomycetes</taxon>
        <taxon>Kineosporiales</taxon>
        <taxon>Kineosporiaceae</taxon>
        <taxon>Pseudokineococcus</taxon>
    </lineage>
</organism>
<dbReference type="AlphaFoldDB" id="A0A849BH92"/>
<evidence type="ECO:0000313" key="2">
    <source>
        <dbReference type="EMBL" id="NNH22490.1"/>
    </source>
</evidence>
<keyword evidence="3" id="KW-1185">Reference proteome</keyword>
<dbReference type="Proteomes" id="UP000555552">
    <property type="component" value="Unassembled WGS sequence"/>
</dbReference>
<dbReference type="PANTHER" id="PTHR47129:SF1">
    <property type="entry name" value="NMRA-LIKE DOMAIN-CONTAINING PROTEIN"/>
    <property type="match status" value="1"/>
</dbReference>
<proteinExistence type="predicted"/>
<sequence length="286" mass="29668">MSIVVTGATGQLGRLVVEELLERGAAADQVLATGRRTDRLEDLAARGVRTAQVDHDDPTTLDGVIGRGDVVLLVSGSSPGARVEQHRAVLDAAVRAGAAHVVYTSATRADDTPLVLAPDHAATEELLRAADVPVTVLRNDWYTENYGADLERARETGVLAAGAGDGRVASASRRDYAAATAAVLLDPSAHAGRTYELGGDVAWTYDELAAAMGEVLGREVTYQRLSPEQQGAALRSAGLDEQTAGFVVALDQSIAAGALDVTTGDLSRLAGRPSTPLVEGLRPLAG</sequence>
<dbReference type="SUPFAM" id="SSF51735">
    <property type="entry name" value="NAD(P)-binding Rossmann-fold domains"/>
    <property type="match status" value="1"/>
</dbReference>
<dbReference type="EMBL" id="JABEMA010000045">
    <property type="protein sequence ID" value="NNH22490.1"/>
    <property type="molecule type" value="Genomic_DNA"/>
</dbReference>
<comment type="caution">
    <text evidence="2">The sequence shown here is derived from an EMBL/GenBank/DDBJ whole genome shotgun (WGS) entry which is preliminary data.</text>
</comment>
<protein>
    <submittedName>
        <fullName evidence="2">SDR family oxidoreductase</fullName>
    </submittedName>
</protein>
<reference evidence="2 3" key="1">
    <citation type="submission" date="2020-05" db="EMBL/GenBank/DDBJ databases">
        <title>MicrobeNet Type strains.</title>
        <authorList>
            <person name="Nicholson A.C."/>
        </authorList>
    </citation>
    <scope>NUCLEOTIDE SEQUENCE [LARGE SCALE GENOMIC DNA]</scope>
    <source>
        <strain evidence="2 3">JCM 14547</strain>
    </source>
</reference>
<dbReference type="CDD" id="cd05269">
    <property type="entry name" value="TMR_SDR_a"/>
    <property type="match status" value="1"/>
</dbReference>
<feature type="domain" description="NmrA-like" evidence="1">
    <location>
        <begin position="3"/>
        <end position="228"/>
    </location>
</feature>
<dbReference type="Pfam" id="PF05368">
    <property type="entry name" value="NmrA"/>
    <property type="match status" value="1"/>
</dbReference>
<evidence type="ECO:0000259" key="1">
    <source>
        <dbReference type="Pfam" id="PF05368"/>
    </source>
</evidence>
<dbReference type="InterPro" id="IPR052718">
    <property type="entry name" value="NmrA-type_oxidoreductase"/>
</dbReference>
<dbReference type="Gene3D" id="3.40.50.720">
    <property type="entry name" value="NAD(P)-binding Rossmann-like Domain"/>
    <property type="match status" value="1"/>
</dbReference>
<gene>
    <name evidence="2" type="ORF">HLB09_05165</name>
</gene>
<dbReference type="InterPro" id="IPR008030">
    <property type="entry name" value="NmrA-like"/>
</dbReference>
<evidence type="ECO:0000313" key="3">
    <source>
        <dbReference type="Proteomes" id="UP000555552"/>
    </source>
</evidence>
<dbReference type="RefSeq" id="WP_171202337.1">
    <property type="nucleotide sequence ID" value="NZ_BAAANP010000002.1"/>
</dbReference>
<name>A0A849BH92_9ACTN</name>
<dbReference type="Gene3D" id="3.90.25.10">
    <property type="entry name" value="UDP-galactose 4-epimerase, domain 1"/>
    <property type="match status" value="1"/>
</dbReference>